<dbReference type="KEGG" id="scc:Spico_0285"/>
<dbReference type="Gene3D" id="3.20.20.190">
    <property type="entry name" value="Phosphatidylinositol (PI) phosphodiesterase"/>
    <property type="match status" value="1"/>
</dbReference>
<accession>F4GH40</accession>
<dbReference type="GO" id="GO:0006629">
    <property type="term" value="P:lipid metabolic process"/>
    <property type="evidence" value="ECO:0007669"/>
    <property type="project" value="InterPro"/>
</dbReference>
<protein>
    <submittedName>
        <fullName evidence="2">Glycerophosphoryl diester phosphodiesterase</fullName>
    </submittedName>
</protein>
<dbReference type="InterPro" id="IPR030395">
    <property type="entry name" value="GP_PDE_dom"/>
</dbReference>
<organism evidence="2 3">
    <name type="scientific">Parasphaerochaeta coccoides (strain ATCC BAA-1237 / DSM 17374 / SPN1)</name>
    <name type="common">Sphaerochaeta coccoides</name>
    <dbReference type="NCBI Taxonomy" id="760011"/>
    <lineage>
        <taxon>Bacteria</taxon>
        <taxon>Pseudomonadati</taxon>
        <taxon>Spirochaetota</taxon>
        <taxon>Spirochaetia</taxon>
        <taxon>Spirochaetales</taxon>
        <taxon>Sphaerochaetaceae</taxon>
        <taxon>Parasphaerochaeta</taxon>
    </lineage>
</organism>
<dbReference type="OrthoDB" id="384721at2"/>
<feature type="domain" description="GP-PDE" evidence="1">
    <location>
        <begin position="16"/>
        <end position="266"/>
    </location>
</feature>
<dbReference type="GO" id="GO:0008081">
    <property type="term" value="F:phosphoric diester hydrolase activity"/>
    <property type="evidence" value="ECO:0007669"/>
    <property type="project" value="InterPro"/>
</dbReference>
<evidence type="ECO:0000313" key="3">
    <source>
        <dbReference type="Proteomes" id="UP000007939"/>
    </source>
</evidence>
<dbReference type="AlphaFoldDB" id="F4GH40"/>
<reference evidence="2 3" key="2">
    <citation type="journal article" date="2012" name="Stand. Genomic Sci.">
        <title>Complete genome sequence of the termite hindgut bacterium Spirochaeta coccoides type strain (SPN1(T)), reclassification in the genus Sphaerochaeta as Sphaerochaeta coccoides comb. nov. and emendations of the family Spirochaetaceae and the genus Sphaerochaeta.</title>
        <authorList>
            <person name="Abt B."/>
            <person name="Han C."/>
            <person name="Scheuner C."/>
            <person name="Lu M."/>
            <person name="Lapidus A."/>
            <person name="Nolan M."/>
            <person name="Lucas S."/>
            <person name="Hammon N."/>
            <person name="Deshpande S."/>
            <person name="Cheng J.F."/>
            <person name="Tapia R."/>
            <person name="Goodwin L.A."/>
            <person name="Pitluck S."/>
            <person name="Liolios K."/>
            <person name="Pagani I."/>
            <person name="Ivanova N."/>
            <person name="Mavromatis K."/>
            <person name="Mikhailova N."/>
            <person name="Huntemann M."/>
            <person name="Pati A."/>
            <person name="Chen A."/>
            <person name="Palaniappan K."/>
            <person name="Land M."/>
            <person name="Hauser L."/>
            <person name="Brambilla E.M."/>
            <person name="Rohde M."/>
            <person name="Spring S."/>
            <person name="Gronow S."/>
            <person name="Goker M."/>
            <person name="Woyke T."/>
            <person name="Bristow J."/>
            <person name="Eisen J.A."/>
            <person name="Markowitz V."/>
            <person name="Hugenholtz P."/>
            <person name="Kyrpides N.C."/>
            <person name="Klenk H.P."/>
            <person name="Detter J.C."/>
        </authorList>
    </citation>
    <scope>NUCLEOTIDE SEQUENCE [LARGE SCALE GENOMIC DNA]</scope>
    <source>
        <strain evidence="3">ATCC BAA-1237 / DSM 17374 / SPN1</strain>
    </source>
</reference>
<dbReference type="InterPro" id="IPR017946">
    <property type="entry name" value="PLC-like_Pdiesterase_TIM-brl"/>
</dbReference>
<dbReference type="CDD" id="cd08561">
    <property type="entry name" value="GDPD_cytoplasmic_ScUgpQ2_like"/>
    <property type="match status" value="1"/>
</dbReference>
<dbReference type="PANTHER" id="PTHR46211">
    <property type="entry name" value="GLYCEROPHOSPHORYL DIESTER PHOSPHODIESTERASE"/>
    <property type="match status" value="1"/>
</dbReference>
<dbReference type="Pfam" id="PF03009">
    <property type="entry name" value="GDPD"/>
    <property type="match status" value="1"/>
</dbReference>
<dbReference type="STRING" id="760011.Spico_0285"/>
<keyword evidence="3" id="KW-1185">Reference proteome</keyword>
<dbReference type="PROSITE" id="PS51704">
    <property type="entry name" value="GP_PDE"/>
    <property type="match status" value="1"/>
</dbReference>
<dbReference type="SUPFAM" id="SSF51695">
    <property type="entry name" value="PLC-like phosphodiesterases"/>
    <property type="match status" value="1"/>
</dbReference>
<dbReference type="Proteomes" id="UP000007939">
    <property type="component" value="Chromosome"/>
</dbReference>
<dbReference type="eggNOG" id="COG0584">
    <property type="taxonomic scope" value="Bacteria"/>
</dbReference>
<reference evidence="3" key="1">
    <citation type="submission" date="2011-04" db="EMBL/GenBank/DDBJ databases">
        <title>The complete genome of Spirochaeta coccoides DSM 17374.</title>
        <authorList>
            <person name="Lucas S."/>
            <person name="Copeland A."/>
            <person name="Lapidus A."/>
            <person name="Bruce D."/>
            <person name="Goodwin L."/>
            <person name="Pitluck S."/>
            <person name="Peters L."/>
            <person name="Kyrpides N."/>
            <person name="Mavromatis K."/>
            <person name="Pagani I."/>
            <person name="Ivanova N."/>
            <person name="Ovchinnikova G."/>
            <person name="Lu M."/>
            <person name="Detter J.C."/>
            <person name="Tapia R."/>
            <person name="Han C."/>
            <person name="Land M."/>
            <person name="Hauser L."/>
            <person name="Markowitz V."/>
            <person name="Cheng J.-F."/>
            <person name="Hugenholtz P."/>
            <person name="Woyke T."/>
            <person name="Wu D."/>
            <person name="Spring S."/>
            <person name="Schroeder M."/>
            <person name="Brambilla E."/>
            <person name="Klenk H.-P."/>
            <person name="Eisen J.A."/>
        </authorList>
    </citation>
    <scope>NUCLEOTIDE SEQUENCE [LARGE SCALE GENOMIC DNA]</scope>
    <source>
        <strain evidence="3">ATCC BAA-1237 / DSM 17374 / SPN1</strain>
    </source>
</reference>
<dbReference type="PANTHER" id="PTHR46211:SF14">
    <property type="entry name" value="GLYCEROPHOSPHODIESTER PHOSPHODIESTERASE"/>
    <property type="match status" value="1"/>
</dbReference>
<proteinExistence type="predicted"/>
<sequence>MLADGKEWKDFFIPMPVIVAHRGDSHNYPENTLEAFASAVAMGVDVIETDIHLSKDGVPVIWHDPTLDRNTNGTGSVEKHDLAELKELDAGYSFTKDGGNTYPFREKGIRLATLEEALEASPSQRFNVDLKSNNIAIVRAFVDVVRKLHAQKRVIAASFRLENLKAVRMIAPEIQTSVTTSEVLKLLIRQKLHLLPRSFPRRIIFQVPVSQGLITVITPSFVRDMHERGAIIQVWTINAKAEMRRLLDMGVDSVMTDDPTALIEVVREIKIT</sequence>
<name>F4GH40_PARC1</name>
<gene>
    <name evidence="2" type="ordered locus">Spico_0285</name>
</gene>
<dbReference type="PROSITE" id="PS50007">
    <property type="entry name" value="PIPLC_X_DOMAIN"/>
    <property type="match status" value="1"/>
</dbReference>
<evidence type="ECO:0000313" key="2">
    <source>
        <dbReference type="EMBL" id="AEC01515.1"/>
    </source>
</evidence>
<evidence type="ECO:0000259" key="1">
    <source>
        <dbReference type="PROSITE" id="PS51704"/>
    </source>
</evidence>
<dbReference type="EMBL" id="CP002659">
    <property type="protein sequence ID" value="AEC01515.1"/>
    <property type="molecule type" value="Genomic_DNA"/>
</dbReference>
<dbReference type="HOGENOM" id="CLU_030006_3_6_12"/>